<sequence length="537" mass="55534">MVESYEFLTLLPPLLAIGLVVATRKVLLSLGLGVISAAFLVADGSPWGTVELVASAFAEIFWVDGGLNTTYVYILVFTLTLGVITAFILMSGGTKAFADWAQERIRTRRGAVVLPALLGMAIFIDDYFNALTVGQVTRPVTDRFRVSRAKLTYLVDSTSAPVAVLVPFSSWGAYILGVIGPIVDESSLAMSDVSAFLRAAGANYYAYAALLMVALVALLGVDIGPMRGEERRALVEGETYDSDDDIPGQLSQDLPVHRPGAKRALVVPFGLLVLGVLGGIVVTGRRGSGSWSPIDVLAETDVTLSLLVGGALGLLASIYYYARDTSSNPKFGRSTFGRGWLEGLRSMWPAVSILLLAWMLGSLIAALGTGDFLGGLVEDSSISASWLIPTVFLLAGAMAFATGTSWGSFGLLLPIAGGIVNALDAPELLLPALGAVLAGAVAGDHASPISDTTILSSTGAGCNVITHVTTQLPYVVISVVAATLGYVTVALVGSVLAGFAVTIVAGAAVLLVAHRVAGRLEDDVEAGAGGATRAASA</sequence>
<reference evidence="8 9" key="1">
    <citation type="submission" date="2021-01" db="EMBL/GenBank/DDBJ databases">
        <title>Sequencing the genomes of 1000 actinobacteria strains.</title>
        <authorList>
            <person name="Klenk H.-P."/>
        </authorList>
    </citation>
    <scope>NUCLEOTIDE SEQUENCE [LARGE SCALE GENOMIC DNA]</scope>
    <source>
        <strain evidence="8 9">DSM 18239</strain>
    </source>
</reference>
<evidence type="ECO:0000256" key="6">
    <source>
        <dbReference type="SAM" id="Phobius"/>
    </source>
</evidence>
<evidence type="ECO:0000256" key="2">
    <source>
        <dbReference type="ARBA" id="ARBA00022475"/>
    </source>
</evidence>
<evidence type="ECO:0000313" key="9">
    <source>
        <dbReference type="Proteomes" id="UP000732378"/>
    </source>
</evidence>
<organism evidence="8 9">
    <name type="scientific">Nocardioides salarius</name>
    <dbReference type="NCBI Taxonomy" id="374513"/>
    <lineage>
        <taxon>Bacteria</taxon>
        <taxon>Bacillati</taxon>
        <taxon>Actinomycetota</taxon>
        <taxon>Actinomycetes</taxon>
        <taxon>Propionibacteriales</taxon>
        <taxon>Nocardioidaceae</taxon>
        <taxon>Nocardioides</taxon>
    </lineage>
</organism>
<feature type="transmembrane region" description="Helical" evidence="6">
    <location>
        <begin position="264"/>
        <end position="282"/>
    </location>
</feature>
<dbReference type="PANTHER" id="PTHR43478:SF1">
    <property type="entry name" value="NA+_H+ ANTIPORTER NHAC-LIKE C-TERMINAL DOMAIN-CONTAINING PROTEIN"/>
    <property type="match status" value="1"/>
</dbReference>
<feature type="transmembrane region" description="Helical" evidence="6">
    <location>
        <begin position="343"/>
        <end position="366"/>
    </location>
</feature>
<keyword evidence="2" id="KW-1003">Cell membrane</keyword>
<feature type="transmembrane region" description="Helical" evidence="6">
    <location>
        <begin position="111"/>
        <end position="128"/>
    </location>
</feature>
<name>A0ABS2M7A7_9ACTN</name>
<keyword evidence="4 6" id="KW-1133">Transmembrane helix</keyword>
<feature type="transmembrane region" description="Helical" evidence="6">
    <location>
        <begin position="302"/>
        <end position="322"/>
    </location>
</feature>
<proteinExistence type="predicted"/>
<protein>
    <submittedName>
        <fullName evidence="8">Na+/H+ antiporter NhaC</fullName>
    </submittedName>
</protein>
<dbReference type="Pfam" id="PF03553">
    <property type="entry name" value="Na_H_antiporter"/>
    <property type="match status" value="1"/>
</dbReference>
<keyword evidence="5 6" id="KW-0472">Membrane</keyword>
<evidence type="ECO:0000313" key="8">
    <source>
        <dbReference type="EMBL" id="MBM7507083.1"/>
    </source>
</evidence>
<dbReference type="InterPro" id="IPR018461">
    <property type="entry name" value="Na/H_Antiport_NhaC-like_C"/>
</dbReference>
<dbReference type="Proteomes" id="UP000732378">
    <property type="component" value="Unassembled WGS sequence"/>
</dbReference>
<feature type="transmembrane region" description="Helical" evidence="6">
    <location>
        <begin position="495"/>
        <end position="513"/>
    </location>
</feature>
<comment type="subcellular location">
    <subcellularLocation>
        <location evidence="1">Cell membrane</location>
        <topology evidence="1">Multi-pass membrane protein</topology>
    </subcellularLocation>
</comment>
<dbReference type="RefSeq" id="WP_193667798.1">
    <property type="nucleotide sequence ID" value="NZ_JACDTV010000003.1"/>
</dbReference>
<keyword evidence="9" id="KW-1185">Reference proteome</keyword>
<evidence type="ECO:0000256" key="1">
    <source>
        <dbReference type="ARBA" id="ARBA00004651"/>
    </source>
</evidence>
<dbReference type="EMBL" id="JAFBBZ010000001">
    <property type="protein sequence ID" value="MBM7507083.1"/>
    <property type="molecule type" value="Genomic_DNA"/>
</dbReference>
<feature type="domain" description="Na+/H+ antiporter NhaC-like C-terminal" evidence="7">
    <location>
        <begin position="162"/>
        <end position="489"/>
    </location>
</feature>
<feature type="transmembrane region" description="Helical" evidence="6">
    <location>
        <begin position="204"/>
        <end position="224"/>
    </location>
</feature>
<evidence type="ECO:0000256" key="5">
    <source>
        <dbReference type="ARBA" id="ARBA00023136"/>
    </source>
</evidence>
<evidence type="ECO:0000256" key="4">
    <source>
        <dbReference type="ARBA" id="ARBA00022989"/>
    </source>
</evidence>
<dbReference type="PANTHER" id="PTHR43478">
    <property type="entry name" value="NA+/H+ ANTIPORTER-RELATED"/>
    <property type="match status" value="1"/>
</dbReference>
<evidence type="ECO:0000259" key="7">
    <source>
        <dbReference type="Pfam" id="PF03553"/>
    </source>
</evidence>
<feature type="transmembrane region" description="Helical" evidence="6">
    <location>
        <begin position="386"/>
        <end position="413"/>
    </location>
</feature>
<accession>A0ABS2M7A7</accession>
<keyword evidence="3 6" id="KW-0812">Transmembrane</keyword>
<feature type="transmembrane region" description="Helical" evidence="6">
    <location>
        <begin position="71"/>
        <end position="90"/>
    </location>
</feature>
<evidence type="ECO:0000256" key="3">
    <source>
        <dbReference type="ARBA" id="ARBA00022692"/>
    </source>
</evidence>
<comment type="caution">
    <text evidence="8">The sequence shown here is derived from an EMBL/GenBank/DDBJ whole genome shotgun (WGS) entry which is preliminary data.</text>
</comment>
<gene>
    <name evidence="8" type="ORF">JOE61_000897</name>
</gene>